<protein>
    <submittedName>
        <fullName evidence="2">Uncharacterized protein</fullName>
    </submittedName>
</protein>
<dbReference type="EMBL" id="BART01039436">
    <property type="protein sequence ID" value="GAH13921.1"/>
    <property type="molecule type" value="Genomic_DNA"/>
</dbReference>
<accession>X1CZF7</accession>
<organism evidence="2">
    <name type="scientific">marine sediment metagenome</name>
    <dbReference type="NCBI Taxonomy" id="412755"/>
    <lineage>
        <taxon>unclassified sequences</taxon>
        <taxon>metagenomes</taxon>
        <taxon>ecological metagenomes</taxon>
    </lineage>
</organism>
<keyword evidence="1" id="KW-0812">Transmembrane</keyword>
<proteinExistence type="predicted"/>
<reference evidence="2" key="1">
    <citation type="journal article" date="2014" name="Front. Microbiol.">
        <title>High frequency of phylogenetically diverse reductive dehalogenase-homologous genes in deep subseafloor sedimentary metagenomes.</title>
        <authorList>
            <person name="Kawai M."/>
            <person name="Futagami T."/>
            <person name="Toyoda A."/>
            <person name="Takaki Y."/>
            <person name="Nishi S."/>
            <person name="Hori S."/>
            <person name="Arai W."/>
            <person name="Tsubouchi T."/>
            <person name="Morono Y."/>
            <person name="Uchiyama I."/>
            <person name="Ito T."/>
            <person name="Fujiyama A."/>
            <person name="Inagaki F."/>
            <person name="Takami H."/>
        </authorList>
    </citation>
    <scope>NUCLEOTIDE SEQUENCE</scope>
    <source>
        <strain evidence="2">Expedition CK06-06</strain>
    </source>
</reference>
<feature type="transmembrane region" description="Helical" evidence="1">
    <location>
        <begin position="12"/>
        <end position="31"/>
    </location>
</feature>
<feature type="non-terminal residue" evidence="2">
    <location>
        <position position="37"/>
    </location>
</feature>
<evidence type="ECO:0000313" key="2">
    <source>
        <dbReference type="EMBL" id="GAH13921.1"/>
    </source>
</evidence>
<name>X1CZF7_9ZZZZ</name>
<sequence>MEENKNSGFLKIVLLIFAILCIVYGIGYFIFPDFLVK</sequence>
<keyword evidence="1" id="KW-1133">Transmembrane helix</keyword>
<keyword evidence="1" id="KW-0472">Membrane</keyword>
<dbReference type="AlphaFoldDB" id="X1CZF7"/>
<evidence type="ECO:0000256" key="1">
    <source>
        <dbReference type="SAM" id="Phobius"/>
    </source>
</evidence>
<comment type="caution">
    <text evidence="2">The sequence shown here is derived from an EMBL/GenBank/DDBJ whole genome shotgun (WGS) entry which is preliminary data.</text>
</comment>
<gene>
    <name evidence="2" type="ORF">S01H4_64814</name>
</gene>